<feature type="compositionally biased region" description="Polar residues" evidence="3">
    <location>
        <begin position="753"/>
        <end position="772"/>
    </location>
</feature>
<gene>
    <name evidence="7" type="ORF">JXQ802_LOCUS33792</name>
    <name evidence="6" type="ORF">PYM288_LOCUS22034</name>
</gene>
<feature type="transmembrane region" description="Helical" evidence="4">
    <location>
        <begin position="459"/>
        <end position="478"/>
    </location>
</feature>
<feature type="transmembrane region" description="Helical" evidence="4">
    <location>
        <begin position="552"/>
        <end position="574"/>
    </location>
</feature>
<dbReference type="EMBL" id="CAJNOL010001565">
    <property type="protein sequence ID" value="CAF1383158.1"/>
    <property type="molecule type" value="Genomic_DNA"/>
</dbReference>
<dbReference type="PROSITE" id="PS50026">
    <property type="entry name" value="EGF_3"/>
    <property type="match status" value="1"/>
</dbReference>
<feature type="transmembrane region" description="Helical" evidence="4">
    <location>
        <begin position="518"/>
        <end position="540"/>
    </location>
</feature>
<proteinExistence type="predicted"/>
<dbReference type="SUPFAM" id="SSF57196">
    <property type="entry name" value="EGF/Laminin"/>
    <property type="match status" value="1"/>
</dbReference>
<feature type="region of interest" description="Disordered" evidence="3">
    <location>
        <begin position="717"/>
        <end position="772"/>
    </location>
</feature>
<organism evidence="6 8">
    <name type="scientific">Rotaria sordida</name>
    <dbReference type="NCBI Taxonomy" id="392033"/>
    <lineage>
        <taxon>Eukaryota</taxon>
        <taxon>Metazoa</taxon>
        <taxon>Spiralia</taxon>
        <taxon>Gnathifera</taxon>
        <taxon>Rotifera</taxon>
        <taxon>Eurotatoria</taxon>
        <taxon>Bdelloidea</taxon>
        <taxon>Philodinida</taxon>
        <taxon>Philodinidae</taxon>
        <taxon>Rotaria</taxon>
    </lineage>
</organism>
<accession>A0A814SFB6</accession>
<evidence type="ECO:0000259" key="5">
    <source>
        <dbReference type="PROSITE" id="PS50026"/>
    </source>
</evidence>
<feature type="transmembrane region" description="Helical" evidence="4">
    <location>
        <begin position="307"/>
        <end position="329"/>
    </location>
</feature>
<evidence type="ECO:0000313" key="9">
    <source>
        <dbReference type="Proteomes" id="UP000663870"/>
    </source>
</evidence>
<dbReference type="InterPro" id="IPR000742">
    <property type="entry name" value="EGF"/>
</dbReference>
<dbReference type="GO" id="GO:0038023">
    <property type="term" value="F:signaling receptor activity"/>
    <property type="evidence" value="ECO:0007669"/>
    <property type="project" value="InterPro"/>
</dbReference>
<dbReference type="EMBL" id="CAJNOH010000914">
    <property type="protein sequence ID" value="CAF1147308.1"/>
    <property type="molecule type" value="Genomic_DNA"/>
</dbReference>
<keyword evidence="4" id="KW-1133">Transmembrane helix</keyword>
<dbReference type="InterPro" id="IPR026612">
    <property type="entry name" value="STRA6-like"/>
</dbReference>
<dbReference type="PROSITE" id="PS00010">
    <property type="entry name" value="ASX_HYDROXYL"/>
    <property type="match status" value="1"/>
</dbReference>
<evidence type="ECO:0000256" key="4">
    <source>
        <dbReference type="SAM" id="Phobius"/>
    </source>
</evidence>
<comment type="caution">
    <text evidence="2">Lacks conserved residue(s) required for the propagation of feature annotation.</text>
</comment>
<evidence type="ECO:0000313" key="6">
    <source>
        <dbReference type="EMBL" id="CAF1147308.1"/>
    </source>
</evidence>
<feature type="compositionally biased region" description="Polar residues" evidence="3">
    <location>
        <begin position="717"/>
        <end position="734"/>
    </location>
</feature>
<keyword evidence="9" id="KW-1185">Reference proteome</keyword>
<keyword evidence="4" id="KW-0812">Transmembrane</keyword>
<dbReference type="CDD" id="cd00054">
    <property type="entry name" value="EGF_CA"/>
    <property type="match status" value="1"/>
</dbReference>
<feature type="disulfide bond" evidence="2">
    <location>
        <begin position="164"/>
        <end position="173"/>
    </location>
</feature>
<dbReference type="InterPro" id="IPR000152">
    <property type="entry name" value="EGF-type_Asp/Asn_hydroxyl_site"/>
</dbReference>
<dbReference type="AlphaFoldDB" id="A0A814SFB6"/>
<dbReference type="Gene3D" id="2.10.25.10">
    <property type="entry name" value="Laminin"/>
    <property type="match status" value="1"/>
</dbReference>
<evidence type="ECO:0000256" key="3">
    <source>
        <dbReference type="SAM" id="MobiDB-lite"/>
    </source>
</evidence>
<keyword evidence="2" id="KW-0245">EGF-like domain</keyword>
<name>A0A814SFB6_9BILA</name>
<reference evidence="6" key="1">
    <citation type="submission" date="2021-02" db="EMBL/GenBank/DDBJ databases">
        <authorList>
            <person name="Nowell W R."/>
        </authorList>
    </citation>
    <scope>NUCLEOTIDE SEQUENCE</scope>
</reference>
<feature type="domain" description="EGF-like" evidence="5">
    <location>
        <begin position="137"/>
        <end position="174"/>
    </location>
</feature>
<sequence>MELLYAAHVVIKNNLDSLLIEVAPDLMKGAKIINMLSSNNNGNQWNKFGKKILENNIKNYKEKTRSSERLLRVHRSNDEQFQNISSLRKPCDKFQWNVVDENSTVLILTVKLNFNRSICSLSNINVKVAYAHLCQYLLDRCVNNIKCGKHGRCINSQTDFKCLCSFPYNGTYCDSVSLKNIQLLIAIPIVILAPILLSEPIRNLLWKVIKRLTPSNTNGKNEKINQQFEGVTNGIRQATFFELEPDEKRTRSIFVSIVSLVFFLILIGNPVVRYLLISSTNHTNVSTLDSVTNDNIYMNNQYERNTIFRLDNIIFFIFSIGISVILIIFNKKPQSDDKHHSRIIEPIKPFYITDRYKTVVIVSIQMFEILEVLDETRIAVQNALESGVFVKIFIRMVFILINTIVVCTYTIAYVFLIHLTFNLIFFYTTDRTIYMIYLIQLVERILNIKIEEQSFQTEVIISAMITTVIYGLQLLHSIQNYKDRVRTLYGTDFDNSEIVFLCEKREIIPRSVQYPAFILRYLLGGYIICFHSFLFTIVGGKAIVTHISSFKWILISIASIICVYGLHKIINFLINRLFNSYRLQVQTNVVSSSQDQGNVDSTSQIEIGPSFSPPNQITADSDFPRQTTTGPALQDETSVVSPLQRQTSFIGIISSVFRLLTSFYANILFLPRIDYSCFPPPLQTFDSAHKAFECFIRWELLYTYPLILEFSHSAQPVNTTQDGPVTRETTTTESPSDENHINAPQSYERRASATESSLDEPQQANDLPESST</sequence>
<comment type="caution">
    <text evidence="6">The sequence shown here is derived from an EMBL/GenBank/DDBJ whole genome shotgun (WGS) entry which is preliminary data.</text>
</comment>
<dbReference type="Pfam" id="PF14752">
    <property type="entry name" value="RBP_receptor"/>
    <property type="match status" value="1"/>
</dbReference>
<feature type="transmembrane region" description="Helical" evidence="4">
    <location>
        <begin position="392"/>
        <end position="415"/>
    </location>
</feature>
<protein>
    <recommendedName>
        <fullName evidence="5">EGF-like domain-containing protein</fullName>
    </recommendedName>
</protein>
<dbReference type="GO" id="GO:0034632">
    <property type="term" value="F:retinol transmembrane transporter activity"/>
    <property type="evidence" value="ECO:0007669"/>
    <property type="project" value="InterPro"/>
</dbReference>
<evidence type="ECO:0000256" key="1">
    <source>
        <dbReference type="ARBA" id="ARBA00023157"/>
    </source>
</evidence>
<evidence type="ECO:0000313" key="8">
    <source>
        <dbReference type="Proteomes" id="UP000663854"/>
    </source>
</evidence>
<feature type="region of interest" description="Disordered" evidence="3">
    <location>
        <begin position="618"/>
        <end position="637"/>
    </location>
</feature>
<evidence type="ECO:0000313" key="7">
    <source>
        <dbReference type="EMBL" id="CAF1383158.1"/>
    </source>
</evidence>
<dbReference type="Proteomes" id="UP000663854">
    <property type="component" value="Unassembled WGS sequence"/>
</dbReference>
<dbReference type="Proteomes" id="UP000663870">
    <property type="component" value="Unassembled WGS sequence"/>
</dbReference>
<feature type="transmembrane region" description="Helical" evidence="4">
    <location>
        <begin position="253"/>
        <end position="276"/>
    </location>
</feature>
<feature type="transmembrane region" description="Helical" evidence="4">
    <location>
        <begin position="181"/>
        <end position="201"/>
    </location>
</feature>
<keyword evidence="1 2" id="KW-1015">Disulfide bond</keyword>
<keyword evidence="4" id="KW-0472">Membrane</keyword>
<dbReference type="PROSITE" id="PS01186">
    <property type="entry name" value="EGF_2"/>
    <property type="match status" value="1"/>
</dbReference>
<evidence type="ECO:0000256" key="2">
    <source>
        <dbReference type="PROSITE-ProRule" id="PRU00076"/>
    </source>
</evidence>
<dbReference type="PROSITE" id="PS00022">
    <property type="entry name" value="EGF_1"/>
    <property type="match status" value="1"/>
</dbReference>